<dbReference type="InterPro" id="IPR032807">
    <property type="entry name" value="GNVR"/>
</dbReference>
<dbReference type="EMBL" id="FTNK01000003">
    <property type="protein sequence ID" value="SIQ62755.1"/>
    <property type="molecule type" value="Genomic_DNA"/>
</dbReference>
<keyword evidence="1" id="KW-0812">Transmembrane</keyword>
<accession>A0ABY1JQV5</accession>
<sequence length="145" mass="16046">MEFQKGRASLDYSTIQTNIMVINSYMEIIKSSSIIDKVIHEYPDLCIMANDLASNIKASTTNESLVMTLNYQDPSYEVASKIVNAIAMVFEKQILNIMKVDNVTILSSAQITDEAIPLNINPVMVIIIGFIMGLMLAIGLVLLLD</sequence>
<keyword evidence="1" id="KW-0472">Membrane</keyword>
<feature type="domain" description="Tyrosine-protein kinase G-rich" evidence="2">
    <location>
        <begin position="78"/>
        <end position="143"/>
    </location>
</feature>
<proteinExistence type="predicted"/>
<evidence type="ECO:0000313" key="4">
    <source>
        <dbReference type="Proteomes" id="UP000186666"/>
    </source>
</evidence>
<gene>
    <name evidence="3" type="ORF">SAMN05421578_10373</name>
</gene>
<keyword evidence="3" id="KW-0808">Transferase</keyword>
<dbReference type="PANTHER" id="PTHR32309">
    <property type="entry name" value="TYROSINE-PROTEIN KINASE"/>
    <property type="match status" value="1"/>
</dbReference>
<comment type="caution">
    <text evidence="3">The sequence shown here is derived from an EMBL/GenBank/DDBJ whole genome shotgun (WGS) entry which is preliminary data.</text>
</comment>
<dbReference type="Proteomes" id="UP000186666">
    <property type="component" value="Unassembled WGS sequence"/>
</dbReference>
<dbReference type="Pfam" id="PF13807">
    <property type="entry name" value="GNVR"/>
    <property type="match status" value="1"/>
</dbReference>
<name>A0ABY1JQV5_9BACL</name>
<organism evidence="3 4">
    <name type="scientific">Paenibacillus macquariensis</name>
    <dbReference type="NCBI Taxonomy" id="948756"/>
    <lineage>
        <taxon>Bacteria</taxon>
        <taxon>Bacillati</taxon>
        <taxon>Bacillota</taxon>
        <taxon>Bacilli</taxon>
        <taxon>Bacillales</taxon>
        <taxon>Paenibacillaceae</taxon>
        <taxon>Paenibacillus</taxon>
    </lineage>
</organism>
<evidence type="ECO:0000259" key="2">
    <source>
        <dbReference type="Pfam" id="PF13807"/>
    </source>
</evidence>
<protein>
    <submittedName>
        <fullName evidence="3">G-rich domain on putative tyrosine kinase</fullName>
    </submittedName>
</protein>
<feature type="transmembrane region" description="Helical" evidence="1">
    <location>
        <begin position="123"/>
        <end position="144"/>
    </location>
</feature>
<keyword evidence="3" id="KW-0418">Kinase</keyword>
<dbReference type="InterPro" id="IPR050445">
    <property type="entry name" value="Bact_polysacc_biosynth/exp"/>
</dbReference>
<keyword evidence="1" id="KW-1133">Transmembrane helix</keyword>
<dbReference type="RefSeq" id="WP_076576701.1">
    <property type="nucleotide sequence ID" value="NZ_FTNK01000003.1"/>
</dbReference>
<reference evidence="3 4" key="1">
    <citation type="submission" date="2017-01" db="EMBL/GenBank/DDBJ databases">
        <authorList>
            <person name="Varghese N."/>
            <person name="Submissions S."/>
        </authorList>
    </citation>
    <scope>NUCLEOTIDE SEQUENCE [LARGE SCALE GENOMIC DNA]</scope>
    <source>
        <strain evidence="3 4">ATCC 23464</strain>
    </source>
</reference>
<dbReference type="GO" id="GO:0016301">
    <property type="term" value="F:kinase activity"/>
    <property type="evidence" value="ECO:0007669"/>
    <property type="project" value="UniProtKB-KW"/>
</dbReference>
<keyword evidence="4" id="KW-1185">Reference proteome</keyword>
<dbReference type="PANTHER" id="PTHR32309:SF13">
    <property type="entry name" value="FERRIC ENTEROBACTIN TRANSPORT PROTEIN FEPE"/>
    <property type="match status" value="1"/>
</dbReference>
<evidence type="ECO:0000256" key="1">
    <source>
        <dbReference type="SAM" id="Phobius"/>
    </source>
</evidence>
<evidence type="ECO:0000313" key="3">
    <source>
        <dbReference type="EMBL" id="SIQ62755.1"/>
    </source>
</evidence>